<dbReference type="Proteomes" id="UP000451471">
    <property type="component" value="Unassembled WGS sequence"/>
</dbReference>
<sequence>MTVTDFRARPNTSEYMAAYPPDYDFFDLVPGHDHPGTDTLEAFVSALDDVGVDRAVFTGRQTVEDGRVVRGVTNDYVADCVDRYPDRLVGFAGVDCETDVVAATRELERAVRDLDLSGVSFDPTSPDARTNYPLYAKAAELDVPVVLTLGPNVGTVGDSHDAARVDRVATDFPDLTFVCSHAAWPRPTEFVALAYRRPNVYIDGSIYQFFPGAEPFVAAAEDLIREKVLYASAFPFDSLDAIERFRALPLSDAATEAIVSENASRLLDD</sequence>
<organism evidence="3 4">
    <name type="scientific">Halomarina oriensis</name>
    <dbReference type="NCBI Taxonomy" id="671145"/>
    <lineage>
        <taxon>Archaea</taxon>
        <taxon>Methanobacteriati</taxon>
        <taxon>Methanobacteriota</taxon>
        <taxon>Stenosarchaea group</taxon>
        <taxon>Halobacteria</taxon>
        <taxon>Halobacteriales</taxon>
        <taxon>Natronomonadaceae</taxon>
        <taxon>Halomarina</taxon>
    </lineage>
</organism>
<dbReference type="RefSeq" id="WP_158203137.1">
    <property type="nucleotide sequence ID" value="NZ_WSZK01000007.1"/>
</dbReference>
<dbReference type="InterPro" id="IPR032465">
    <property type="entry name" value="ACMSD"/>
</dbReference>
<reference evidence="3 4" key="1">
    <citation type="submission" date="2019-12" db="EMBL/GenBank/DDBJ databases">
        <title>Halocatena pleomorpha gen. nov. sp. nov., an extremely halophilic archaeon of family Halobacteriaceae isolated from saltpan soil.</title>
        <authorList>
            <person name="Pal Y."/>
            <person name="Verma A."/>
            <person name="Krishnamurthi S."/>
            <person name="Kumar P."/>
        </authorList>
    </citation>
    <scope>NUCLEOTIDE SEQUENCE [LARGE SCALE GENOMIC DNA]</scope>
    <source>
        <strain evidence="3 4">JCM 16495</strain>
    </source>
</reference>
<evidence type="ECO:0000313" key="3">
    <source>
        <dbReference type="EMBL" id="MWG33405.1"/>
    </source>
</evidence>
<evidence type="ECO:0000313" key="4">
    <source>
        <dbReference type="Proteomes" id="UP000451471"/>
    </source>
</evidence>
<dbReference type="InterPro" id="IPR006680">
    <property type="entry name" value="Amidohydro-rel"/>
</dbReference>
<dbReference type="InterPro" id="IPR032466">
    <property type="entry name" value="Metal_Hydrolase"/>
</dbReference>
<dbReference type="PANTHER" id="PTHR21240:SF19">
    <property type="entry name" value="CATALYTIC_ HYDROLASE"/>
    <property type="match status" value="1"/>
</dbReference>
<dbReference type="SUPFAM" id="SSF51556">
    <property type="entry name" value="Metallo-dependent hydrolases"/>
    <property type="match status" value="1"/>
</dbReference>
<evidence type="ECO:0000256" key="1">
    <source>
        <dbReference type="ARBA" id="ARBA00023239"/>
    </source>
</evidence>
<dbReference type="GO" id="GO:0016787">
    <property type="term" value="F:hydrolase activity"/>
    <property type="evidence" value="ECO:0007669"/>
    <property type="project" value="UniProtKB-KW"/>
</dbReference>
<dbReference type="Gene3D" id="3.20.20.140">
    <property type="entry name" value="Metal-dependent hydrolases"/>
    <property type="match status" value="1"/>
</dbReference>
<protein>
    <submittedName>
        <fullName evidence="3">Amidohydrolase family protein</fullName>
    </submittedName>
</protein>
<dbReference type="EMBL" id="WSZK01000007">
    <property type="protein sequence ID" value="MWG33405.1"/>
    <property type="molecule type" value="Genomic_DNA"/>
</dbReference>
<dbReference type="GO" id="GO:0016831">
    <property type="term" value="F:carboxy-lyase activity"/>
    <property type="evidence" value="ECO:0007669"/>
    <property type="project" value="InterPro"/>
</dbReference>
<dbReference type="Pfam" id="PF04909">
    <property type="entry name" value="Amidohydro_2"/>
    <property type="match status" value="1"/>
</dbReference>
<keyword evidence="1" id="KW-0456">Lyase</keyword>
<keyword evidence="4" id="KW-1185">Reference proteome</keyword>
<comment type="caution">
    <text evidence="3">The sequence shown here is derived from an EMBL/GenBank/DDBJ whole genome shotgun (WGS) entry which is preliminary data.</text>
</comment>
<gene>
    <name evidence="3" type="ORF">GQS65_02690</name>
</gene>
<feature type="domain" description="Amidohydrolase-related" evidence="2">
    <location>
        <begin position="47"/>
        <end position="267"/>
    </location>
</feature>
<name>A0A6B0GMQ1_9EURY</name>
<accession>A0A6B0GMQ1</accession>
<dbReference type="PANTHER" id="PTHR21240">
    <property type="entry name" value="2-AMINO-3-CARBOXYLMUCONATE-6-SEMIALDEHYDE DECARBOXYLASE"/>
    <property type="match status" value="1"/>
</dbReference>
<dbReference type="AlphaFoldDB" id="A0A6B0GMQ1"/>
<dbReference type="OrthoDB" id="34429at2157"/>
<keyword evidence="3" id="KW-0378">Hydrolase</keyword>
<proteinExistence type="predicted"/>
<evidence type="ECO:0000259" key="2">
    <source>
        <dbReference type="Pfam" id="PF04909"/>
    </source>
</evidence>